<dbReference type="GO" id="GO:0016567">
    <property type="term" value="P:protein ubiquitination"/>
    <property type="evidence" value="ECO:0007669"/>
    <property type="project" value="InterPro"/>
</dbReference>
<keyword evidence="11" id="KW-1185">Reference proteome</keyword>
<comment type="catalytic activity">
    <reaction evidence="1">
        <text>[E2 ubiquitin-conjugating enzyme]-S-ubiquitinyl-L-cysteine + [acceptor protein]-L-lysine = [E2 ubiquitin-conjugating enzyme]-L-cysteine + [acceptor protein]-N(6)-ubiquitinyl-L-lysine.</text>
        <dbReference type="EC" id="2.3.2.31"/>
    </reaction>
</comment>
<dbReference type="InterPro" id="IPR002867">
    <property type="entry name" value="IBR_dom"/>
</dbReference>
<dbReference type="EMBL" id="GG662458">
    <property type="protein sequence ID" value="EAS04026.2"/>
    <property type="molecule type" value="Genomic_DNA"/>
</dbReference>
<keyword evidence="6" id="KW-0863">Zinc-finger</keyword>
<keyword evidence="5" id="KW-0677">Repeat</keyword>
<dbReference type="AlphaFoldDB" id="Q247S4"/>
<dbReference type="SMART" id="SM00647">
    <property type="entry name" value="IBR"/>
    <property type="match status" value="1"/>
</dbReference>
<feature type="domain" description="RING-type" evidence="9">
    <location>
        <begin position="221"/>
        <end position="456"/>
    </location>
</feature>
<evidence type="ECO:0000256" key="7">
    <source>
        <dbReference type="ARBA" id="ARBA00022786"/>
    </source>
</evidence>
<evidence type="ECO:0000313" key="11">
    <source>
        <dbReference type="Proteomes" id="UP000009168"/>
    </source>
</evidence>
<organism evidence="10 11">
    <name type="scientific">Tetrahymena thermophila (strain SB210)</name>
    <dbReference type="NCBI Taxonomy" id="312017"/>
    <lineage>
        <taxon>Eukaryota</taxon>
        <taxon>Sar</taxon>
        <taxon>Alveolata</taxon>
        <taxon>Ciliophora</taxon>
        <taxon>Intramacronucleata</taxon>
        <taxon>Oligohymenophorea</taxon>
        <taxon>Hymenostomatida</taxon>
        <taxon>Tetrahymenina</taxon>
        <taxon>Tetrahymenidae</taxon>
        <taxon>Tetrahymena</taxon>
    </lineage>
</organism>
<accession>Q247S4</accession>
<dbReference type="GeneID" id="7831531"/>
<dbReference type="SUPFAM" id="SSF57850">
    <property type="entry name" value="RING/U-box"/>
    <property type="match status" value="2"/>
</dbReference>
<keyword evidence="7" id="KW-0833">Ubl conjugation pathway</keyword>
<evidence type="ECO:0000256" key="2">
    <source>
        <dbReference type="ARBA" id="ARBA00012251"/>
    </source>
</evidence>
<dbReference type="Gene3D" id="3.30.40.10">
    <property type="entry name" value="Zinc/RING finger domain, C3HC4 (zinc finger)"/>
    <property type="match status" value="1"/>
</dbReference>
<sequence>MDQPALFLVEADEKLQSKFNSLPNDQMTYNLLSSFIVGYIFALRPNKDLDDFDFILNTITNLLEVKQNKKLTFSQFILVMEQIIIKHSQNIQEIVIQESNKFCEAQQSKKSPIQIGSFQEEIEKVQQFFAEDKDLYNNNNNSNNGNNNSQVPLSDQYKFDQQNSEVDSQQFVVKRVDQRRLSLISRIYQKQMQEIKEETDDELGLLNEVSSQSQKEFSNYKIGNCDICQQDIKLNQYQPLSCLHNFHRDCLADKIINQFEIEKYNTIRCYVGTCNKEISDQEIQETLPQNKFQSYLDFKFDEFRVENNIIYCPSQDCNMRYLKEDGDVMFSCSCCKQSYCLNCKCKWHPNLSCAQYQNIHSKYQETDTVKNQILSFYYNKQNYTKFHIIKRIVKYLLKQQKCKDRKYISFIYQFKLVQTFKFVYLINKLQLYQRKIYKIVKQYDQLLELLPFAFLN</sequence>
<dbReference type="GO" id="GO:0061630">
    <property type="term" value="F:ubiquitin protein ligase activity"/>
    <property type="evidence" value="ECO:0007669"/>
    <property type="project" value="UniProtKB-EC"/>
</dbReference>
<gene>
    <name evidence="10" type="ORF">TTHERM_00994230</name>
</gene>
<keyword evidence="8" id="KW-0862">Zinc</keyword>
<evidence type="ECO:0000256" key="3">
    <source>
        <dbReference type="ARBA" id="ARBA00022679"/>
    </source>
</evidence>
<evidence type="ECO:0000256" key="8">
    <source>
        <dbReference type="ARBA" id="ARBA00022833"/>
    </source>
</evidence>
<proteinExistence type="predicted"/>
<name>Q247S4_TETTS</name>
<dbReference type="InParanoid" id="Q247S4"/>
<dbReference type="PANTHER" id="PTHR11685">
    <property type="entry name" value="RBR FAMILY RING FINGER AND IBR DOMAIN-CONTAINING"/>
    <property type="match status" value="1"/>
</dbReference>
<reference evidence="11" key="1">
    <citation type="journal article" date="2006" name="PLoS Biol.">
        <title>Macronuclear genome sequence of the ciliate Tetrahymena thermophila, a model eukaryote.</title>
        <authorList>
            <person name="Eisen J.A."/>
            <person name="Coyne R.S."/>
            <person name="Wu M."/>
            <person name="Wu D."/>
            <person name="Thiagarajan M."/>
            <person name="Wortman J.R."/>
            <person name="Badger J.H."/>
            <person name="Ren Q."/>
            <person name="Amedeo P."/>
            <person name="Jones K.M."/>
            <person name="Tallon L.J."/>
            <person name="Delcher A.L."/>
            <person name="Salzberg S.L."/>
            <person name="Silva J.C."/>
            <person name="Haas B.J."/>
            <person name="Majoros W.H."/>
            <person name="Farzad M."/>
            <person name="Carlton J.M."/>
            <person name="Smith R.K. Jr."/>
            <person name="Garg J."/>
            <person name="Pearlman R.E."/>
            <person name="Karrer K.M."/>
            <person name="Sun L."/>
            <person name="Manning G."/>
            <person name="Elde N.C."/>
            <person name="Turkewitz A.P."/>
            <person name="Asai D.J."/>
            <person name="Wilkes D.E."/>
            <person name="Wang Y."/>
            <person name="Cai H."/>
            <person name="Collins K."/>
            <person name="Stewart B.A."/>
            <person name="Lee S.R."/>
            <person name="Wilamowska K."/>
            <person name="Weinberg Z."/>
            <person name="Ruzzo W.L."/>
            <person name="Wloga D."/>
            <person name="Gaertig J."/>
            <person name="Frankel J."/>
            <person name="Tsao C.-C."/>
            <person name="Gorovsky M.A."/>
            <person name="Keeling P.J."/>
            <person name="Waller R.F."/>
            <person name="Patron N.J."/>
            <person name="Cherry J.M."/>
            <person name="Stover N.A."/>
            <person name="Krieger C.J."/>
            <person name="del Toro C."/>
            <person name="Ryder H.F."/>
            <person name="Williamson S.C."/>
            <person name="Barbeau R.A."/>
            <person name="Hamilton E.P."/>
            <person name="Orias E."/>
        </authorList>
    </citation>
    <scope>NUCLEOTIDE SEQUENCE [LARGE SCALE GENOMIC DNA]</scope>
    <source>
        <strain evidence="11">SB210</strain>
    </source>
</reference>
<keyword evidence="4" id="KW-0479">Metal-binding</keyword>
<dbReference type="EC" id="2.3.2.31" evidence="2"/>
<dbReference type="PROSITE" id="PS51873">
    <property type="entry name" value="TRIAD"/>
    <property type="match status" value="1"/>
</dbReference>
<dbReference type="CDD" id="cd20335">
    <property type="entry name" value="BRcat_RBR"/>
    <property type="match status" value="1"/>
</dbReference>
<protein>
    <recommendedName>
        <fullName evidence="2">RBR-type E3 ubiquitin transferase</fullName>
        <ecNumber evidence="2">2.3.2.31</ecNumber>
    </recommendedName>
</protein>
<keyword evidence="3" id="KW-0808">Transferase</keyword>
<dbReference type="Pfam" id="PF01485">
    <property type="entry name" value="IBR"/>
    <property type="match status" value="1"/>
</dbReference>
<dbReference type="InterPro" id="IPR044066">
    <property type="entry name" value="TRIAD_supradom"/>
</dbReference>
<evidence type="ECO:0000256" key="4">
    <source>
        <dbReference type="ARBA" id="ARBA00022723"/>
    </source>
</evidence>
<dbReference type="RefSeq" id="XP_001024271.2">
    <property type="nucleotide sequence ID" value="XM_001024271.3"/>
</dbReference>
<evidence type="ECO:0000259" key="9">
    <source>
        <dbReference type="PROSITE" id="PS51873"/>
    </source>
</evidence>
<evidence type="ECO:0000256" key="5">
    <source>
        <dbReference type="ARBA" id="ARBA00022737"/>
    </source>
</evidence>
<evidence type="ECO:0000256" key="1">
    <source>
        <dbReference type="ARBA" id="ARBA00001798"/>
    </source>
</evidence>
<dbReference type="STRING" id="312017.Q247S4"/>
<dbReference type="GO" id="GO:0008270">
    <property type="term" value="F:zinc ion binding"/>
    <property type="evidence" value="ECO:0007669"/>
    <property type="project" value="UniProtKB-KW"/>
</dbReference>
<dbReference type="HOGENOM" id="CLU_892780_0_0_1"/>
<dbReference type="OrthoDB" id="10009520at2759"/>
<evidence type="ECO:0000256" key="6">
    <source>
        <dbReference type="ARBA" id="ARBA00022771"/>
    </source>
</evidence>
<dbReference type="InterPro" id="IPR031127">
    <property type="entry name" value="E3_UB_ligase_RBR"/>
</dbReference>
<dbReference type="KEGG" id="tet:TTHERM_00994230"/>
<dbReference type="InterPro" id="IPR013083">
    <property type="entry name" value="Znf_RING/FYVE/PHD"/>
</dbReference>
<dbReference type="Proteomes" id="UP000009168">
    <property type="component" value="Unassembled WGS sequence"/>
</dbReference>
<evidence type="ECO:0000313" key="10">
    <source>
        <dbReference type="EMBL" id="EAS04026.2"/>
    </source>
</evidence>